<keyword evidence="4" id="KW-1185">Reference proteome</keyword>
<comment type="similarity">
    <text evidence="1">Belongs to the peptidase U62 family.</text>
</comment>
<comment type="caution">
    <text evidence="3">The sequence shown here is derived from an EMBL/GenBank/DDBJ whole genome shotgun (WGS) entry which is preliminary data.</text>
</comment>
<evidence type="ECO:0000313" key="4">
    <source>
        <dbReference type="Proteomes" id="UP001141183"/>
    </source>
</evidence>
<dbReference type="PANTHER" id="PTHR30624">
    <property type="entry name" value="UNCHARACTERIZED PROTEIN TLDD AND PMBA"/>
    <property type="match status" value="1"/>
</dbReference>
<organism evidence="3 4">
    <name type="scientific">Clostridium tertium</name>
    <dbReference type="NCBI Taxonomy" id="1559"/>
    <lineage>
        <taxon>Bacteria</taxon>
        <taxon>Bacillati</taxon>
        <taxon>Bacillota</taxon>
        <taxon>Clostridia</taxon>
        <taxon>Eubacteriales</taxon>
        <taxon>Clostridiaceae</taxon>
        <taxon>Clostridium</taxon>
    </lineage>
</organism>
<dbReference type="SUPFAM" id="SSF111283">
    <property type="entry name" value="Putative modulator of DNA gyrase, PmbA/TldD"/>
    <property type="match status" value="1"/>
</dbReference>
<dbReference type="GO" id="GO:0005829">
    <property type="term" value="C:cytosol"/>
    <property type="evidence" value="ECO:0007669"/>
    <property type="project" value="TreeGrafter"/>
</dbReference>
<dbReference type="Pfam" id="PF19289">
    <property type="entry name" value="PmbA_TldD_3rd"/>
    <property type="match status" value="1"/>
</dbReference>
<proteinExistence type="inferred from homology"/>
<evidence type="ECO:0000256" key="1">
    <source>
        <dbReference type="ARBA" id="ARBA00005836"/>
    </source>
</evidence>
<dbReference type="InterPro" id="IPR036059">
    <property type="entry name" value="TldD/PmbA_sf"/>
</dbReference>
<dbReference type="GO" id="GO:0008237">
    <property type="term" value="F:metallopeptidase activity"/>
    <property type="evidence" value="ECO:0007669"/>
    <property type="project" value="InterPro"/>
</dbReference>
<dbReference type="InterPro" id="IPR045569">
    <property type="entry name" value="Metalloprtase-TldD/E_C"/>
</dbReference>
<reference evidence="3" key="1">
    <citation type="submission" date="2022-05" db="EMBL/GenBank/DDBJ databases">
        <title>Draft genome sequence of Clostridium tertium strain CP3 isolated from Peru.</title>
        <authorList>
            <person name="Hurtado R."/>
            <person name="Lima L."/>
            <person name="Sousa T."/>
            <person name="Jaiswal A.K."/>
            <person name="Tiwari S."/>
            <person name="Maturrano L."/>
            <person name="Brenig B."/>
            <person name="Azevedo V."/>
        </authorList>
    </citation>
    <scope>NUCLEOTIDE SEQUENCE</scope>
    <source>
        <strain evidence="3">CP3</strain>
    </source>
</reference>
<dbReference type="PANTHER" id="PTHR30624:SF0">
    <property type="entry name" value="METALLOPROTEASE SLR0863"/>
    <property type="match status" value="1"/>
</dbReference>
<dbReference type="Proteomes" id="UP001141183">
    <property type="component" value="Unassembled WGS sequence"/>
</dbReference>
<evidence type="ECO:0000259" key="2">
    <source>
        <dbReference type="Pfam" id="PF19289"/>
    </source>
</evidence>
<gene>
    <name evidence="3" type="ORF">NE398_08750</name>
</gene>
<dbReference type="InterPro" id="IPR051463">
    <property type="entry name" value="Peptidase_U62_metallo"/>
</dbReference>
<sequence>MKLEISKYLKDIKPVLNELLEELLKEFKYVSILATDSFGKKFIVSKNTVSINDGAFIERGFVVKVYNGVNYSEYAFNYINKENFNSIIEEIKKNSKNSLDDNINIYKVIDEDEVKFSKGTEIKLHPKDIGDKNILESLSKIKDEGLSLSENVVDFRVFYEYMNVNKIFLSSKKDLEQSLMWGNGMCLCIAADDNGNKIGTRIFSGAKGGELLNDMNGIANELVDETVKLLSAKKIVPGEYDVICTPDITGLIVHEAFGHGVEMDMFLKDRAKSKDFMEEYVASDIVTMHDGAASIEETGSYFFDDEGNMASDTIIIKDGVLKTGINDSLTALALNEKPTGNGRRQSFDRKAYSRMTNTYIEYGNSTVEEMIKSVKYGFLIDSAESGMEDPKNWGIQCIANVGKEIKDGKLTGNIFSPIIITGYVPDLLKSISMISSEFGTSGTGYCGKGYKEWVKVSAGGPYIKCKARLG</sequence>
<dbReference type="GO" id="GO:0006508">
    <property type="term" value="P:proteolysis"/>
    <property type="evidence" value="ECO:0007669"/>
    <property type="project" value="InterPro"/>
</dbReference>
<dbReference type="RefSeq" id="WP_272470295.1">
    <property type="nucleotide sequence ID" value="NZ_CAXSLY010000001.1"/>
</dbReference>
<accession>A0A9X3XJV5</accession>
<dbReference type="AlphaFoldDB" id="A0A9X3XJV5"/>
<protein>
    <submittedName>
        <fullName evidence="3">TldD/PmbA family protein</fullName>
    </submittedName>
</protein>
<evidence type="ECO:0000313" key="3">
    <source>
        <dbReference type="EMBL" id="MDC4240253.1"/>
    </source>
</evidence>
<name>A0A9X3XJV5_9CLOT</name>
<feature type="domain" description="Metalloprotease TldD/E C-terminal" evidence="2">
    <location>
        <begin position="237"/>
        <end position="465"/>
    </location>
</feature>
<dbReference type="EMBL" id="JAMRYU010000008">
    <property type="protein sequence ID" value="MDC4240253.1"/>
    <property type="molecule type" value="Genomic_DNA"/>
</dbReference>